<dbReference type="Gene3D" id="3.30.830.10">
    <property type="entry name" value="Metalloenzyme, LuxS/M16 peptidase-like"/>
    <property type="match status" value="2"/>
</dbReference>
<accession>A0ABU5UEV1</accession>
<feature type="domain" description="Peptidase M16 C-terminal" evidence="4">
    <location>
        <begin position="177"/>
        <end position="356"/>
    </location>
</feature>
<proteinExistence type="inferred from homology"/>
<gene>
    <name evidence="5" type="ORF">VB620_12035</name>
</gene>
<dbReference type="PANTHER" id="PTHR11851:SF49">
    <property type="entry name" value="MITOCHONDRIAL-PROCESSING PEPTIDASE SUBUNIT ALPHA"/>
    <property type="match status" value="1"/>
</dbReference>
<evidence type="ECO:0000313" key="6">
    <source>
        <dbReference type="Proteomes" id="UP001302120"/>
    </source>
</evidence>
<organism evidence="5 6">
    <name type="scientific">Nodularia harveyana UHCC-0300</name>
    <dbReference type="NCBI Taxonomy" id="2974287"/>
    <lineage>
        <taxon>Bacteria</taxon>
        <taxon>Bacillati</taxon>
        <taxon>Cyanobacteriota</taxon>
        <taxon>Cyanophyceae</taxon>
        <taxon>Nostocales</taxon>
        <taxon>Nodulariaceae</taxon>
        <taxon>Nodularia</taxon>
    </lineage>
</organism>
<reference evidence="5 6" key="1">
    <citation type="submission" date="2023-12" db="EMBL/GenBank/DDBJ databases">
        <title>Baltic Sea Cyanobacteria.</title>
        <authorList>
            <person name="Delbaje E."/>
            <person name="Fewer D.P."/>
            <person name="Shishido T.K."/>
        </authorList>
    </citation>
    <scope>NUCLEOTIDE SEQUENCE [LARGE SCALE GENOMIC DNA]</scope>
    <source>
        <strain evidence="5 6">UHCC-0300</strain>
    </source>
</reference>
<comment type="similarity">
    <text evidence="1 2">Belongs to the peptidase M16 family.</text>
</comment>
<dbReference type="PANTHER" id="PTHR11851">
    <property type="entry name" value="METALLOPROTEASE"/>
    <property type="match status" value="1"/>
</dbReference>
<dbReference type="InterPro" id="IPR001431">
    <property type="entry name" value="Pept_M16_Zn_BS"/>
</dbReference>
<feature type="domain" description="Peptidase M16 N-terminal" evidence="3">
    <location>
        <begin position="26"/>
        <end position="171"/>
    </location>
</feature>
<dbReference type="RefSeq" id="WP_323196395.1">
    <property type="nucleotide sequence ID" value="NZ_JAYGHG010000018.1"/>
</dbReference>
<evidence type="ECO:0000259" key="4">
    <source>
        <dbReference type="Pfam" id="PF05193"/>
    </source>
</evidence>
<evidence type="ECO:0000313" key="5">
    <source>
        <dbReference type="EMBL" id="MEA5582070.1"/>
    </source>
</evidence>
<name>A0ABU5UEV1_9CYAN</name>
<dbReference type="Proteomes" id="UP001302120">
    <property type="component" value="Unassembled WGS sequence"/>
</dbReference>
<dbReference type="InterPro" id="IPR007863">
    <property type="entry name" value="Peptidase_M16_C"/>
</dbReference>
<evidence type="ECO:0000256" key="2">
    <source>
        <dbReference type="RuleBase" id="RU004447"/>
    </source>
</evidence>
<sequence length="425" mass="47765">MTLTPIKFPRINAPTLHKLPNGLTIVAEQMPVEAVNLSLWVNIGSAVESDAINGMAHFLEHMIFKGTERLASGEFERQIEERGAVTNAATSQDYTQYYINTAPKDFAALAPLQIDVVCNALIPDDAFERERLVVLEEIRRSEDNPRRRTFRRSMETAFEKLPYRRPVLGPEAVISQLQAQQMRDFHRTWYQPQSITAVAVGNLPVEELIATVAEGFGDSEQLTVNSPQLGVNPEPAFTEVVRREFIDDSLQEARLVMVWRVPGLKQLNDIYGLDVLAGVLGHGLTSRLVRDLREERELVTSIGVSNMTNQLQGTFYISAKCAVENLQAVEEAIAQHIRILHTELVSETEIARVRRRVANRYIFANETPSDRAGLYGYYQSMVGDLEPAFNYPDHIQSQEASDLMQAAQQYLSPDAYGVVVSKPHQ</sequence>
<dbReference type="EMBL" id="JAYGHG010000018">
    <property type="protein sequence ID" value="MEA5582070.1"/>
    <property type="molecule type" value="Genomic_DNA"/>
</dbReference>
<dbReference type="Pfam" id="PF05193">
    <property type="entry name" value="Peptidase_M16_C"/>
    <property type="match status" value="1"/>
</dbReference>
<keyword evidence="6" id="KW-1185">Reference proteome</keyword>
<evidence type="ECO:0000256" key="1">
    <source>
        <dbReference type="ARBA" id="ARBA00007261"/>
    </source>
</evidence>
<comment type="caution">
    <text evidence="5">The sequence shown here is derived from an EMBL/GenBank/DDBJ whole genome shotgun (WGS) entry which is preliminary data.</text>
</comment>
<dbReference type="PROSITE" id="PS00143">
    <property type="entry name" value="INSULINASE"/>
    <property type="match status" value="1"/>
</dbReference>
<protein>
    <submittedName>
        <fullName evidence="5">Pitrilysin family protein</fullName>
    </submittedName>
</protein>
<dbReference type="InterPro" id="IPR050361">
    <property type="entry name" value="MPP/UQCRC_Complex"/>
</dbReference>
<dbReference type="InterPro" id="IPR011765">
    <property type="entry name" value="Pept_M16_N"/>
</dbReference>
<dbReference type="Pfam" id="PF00675">
    <property type="entry name" value="Peptidase_M16"/>
    <property type="match status" value="1"/>
</dbReference>
<dbReference type="SUPFAM" id="SSF63411">
    <property type="entry name" value="LuxS/MPP-like metallohydrolase"/>
    <property type="match status" value="2"/>
</dbReference>
<evidence type="ECO:0000259" key="3">
    <source>
        <dbReference type="Pfam" id="PF00675"/>
    </source>
</evidence>
<dbReference type="InterPro" id="IPR011249">
    <property type="entry name" value="Metalloenz_LuxS/M16"/>
</dbReference>